<dbReference type="InterPro" id="IPR027473">
    <property type="entry name" value="L-asparaginase_C"/>
</dbReference>
<evidence type="ECO:0000256" key="2">
    <source>
        <dbReference type="ARBA" id="ARBA00012920"/>
    </source>
</evidence>
<accession>A0A917UBM8</accession>
<feature type="binding site" evidence="5">
    <location>
        <begin position="97"/>
        <end position="98"/>
    </location>
    <ligand>
        <name>substrate</name>
    </ligand>
</feature>
<evidence type="ECO:0000259" key="9">
    <source>
        <dbReference type="Pfam" id="PF17763"/>
    </source>
</evidence>
<dbReference type="NCBIfam" id="TIGR00520">
    <property type="entry name" value="asnASE_II"/>
    <property type="match status" value="1"/>
</dbReference>
<dbReference type="FunFam" id="3.40.50.1170:FF:000001">
    <property type="entry name" value="L-asparaginase 2"/>
    <property type="match status" value="1"/>
</dbReference>
<evidence type="ECO:0000256" key="1">
    <source>
        <dbReference type="ARBA" id="ARBA00010518"/>
    </source>
</evidence>
<feature type="active site" description="O-isoaspartyl threonine intermediate" evidence="4">
    <location>
        <position position="18"/>
    </location>
</feature>
<evidence type="ECO:0000256" key="6">
    <source>
        <dbReference type="PROSITE-ProRule" id="PRU10099"/>
    </source>
</evidence>
<dbReference type="PANTHER" id="PTHR11707">
    <property type="entry name" value="L-ASPARAGINASE"/>
    <property type="match status" value="1"/>
</dbReference>
<dbReference type="EMBL" id="BMPI01000078">
    <property type="protein sequence ID" value="GGM78427.1"/>
    <property type="molecule type" value="Genomic_DNA"/>
</dbReference>
<dbReference type="CDD" id="cd08964">
    <property type="entry name" value="L-asparaginase_II"/>
    <property type="match status" value="1"/>
</dbReference>
<dbReference type="SMART" id="SM00870">
    <property type="entry name" value="Asparaginase"/>
    <property type="match status" value="1"/>
</dbReference>
<dbReference type="EC" id="3.5.1.1" evidence="2"/>
<dbReference type="InterPro" id="IPR020827">
    <property type="entry name" value="Asparaginase/glutaminase_AS1"/>
</dbReference>
<dbReference type="PANTHER" id="PTHR11707:SF28">
    <property type="entry name" value="60 KDA LYSOPHOSPHOLIPASE"/>
    <property type="match status" value="1"/>
</dbReference>
<sequence length="333" mass="35447">MTAHTRRSRIAILGTGGTIAGTRTGTDGDAYRPASLGIDEIIAAVPELDHIADITSEQVLQIDSANIEDHEMLALARRTSQLLAADDIDAVVITHGTDALEETAYLLHLGLKTTKPVVFVGSMRPADALSADGPRNLVHAVTVAASAQAIGMGVLAVMNDEVHTARDVTKAHSINVATLRSPHGPLGHIVNGAPVFYRAPARSHTYLTPFDIDTLDQLPKVDIVFAHANMTTAVIDALVSTGTEAIIHAGMGNGSVAARMIPTLTAARTAGVHIVRCSRIPNGSIIRNAAVPDDTHDWLVADDQNPQKARLLTALALTRTQQTRELQDIFWTY</sequence>
<keyword evidence="3" id="KW-0378">Hydrolase</keyword>
<dbReference type="Gene3D" id="3.40.50.40">
    <property type="match status" value="1"/>
</dbReference>
<evidence type="ECO:0000256" key="3">
    <source>
        <dbReference type="ARBA" id="ARBA00022801"/>
    </source>
</evidence>
<dbReference type="Pfam" id="PF17763">
    <property type="entry name" value="Asparaginase_C"/>
    <property type="match status" value="1"/>
</dbReference>
<dbReference type="AlphaFoldDB" id="A0A917UBM8"/>
<feature type="binding site" evidence="5">
    <location>
        <position position="64"/>
    </location>
    <ligand>
        <name>substrate</name>
    </ligand>
</feature>
<reference evidence="10" key="1">
    <citation type="journal article" date="2014" name="Int. J. Syst. Evol. Microbiol.">
        <title>Complete genome sequence of Corynebacterium casei LMG S-19264T (=DSM 44701T), isolated from a smear-ripened cheese.</title>
        <authorList>
            <consortium name="US DOE Joint Genome Institute (JGI-PGF)"/>
            <person name="Walter F."/>
            <person name="Albersmeier A."/>
            <person name="Kalinowski J."/>
            <person name="Ruckert C."/>
        </authorList>
    </citation>
    <scope>NUCLEOTIDE SEQUENCE</scope>
    <source>
        <strain evidence="10">JCM 19831</strain>
    </source>
</reference>
<feature type="domain" description="L-asparaginase N-terminal" evidence="8">
    <location>
        <begin position="9"/>
        <end position="200"/>
    </location>
</feature>
<evidence type="ECO:0000256" key="5">
    <source>
        <dbReference type="PIRSR" id="PIRSR001220-2"/>
    </source>
</evidence>
<dbReference type="InterPro" id="IPR004550">
    <property type="entry name" value="AsnASE_II"/>
</dbReference>
<dbReference type="SUPFAM" id="SSF53774">
    <property type="entry name" value="Glutaminase/Asparaginase"/>
    <property type="match status" value="1"/>
</dbReference>
<dbReference type="RefSeq" id="WP_190256656.1">
    <property type="nucleotide sequence ID" value="NZ_BMPI01000078.1"/>
</dbReference>
<comment type="caution">
    <text evidence="10">The sequence shown here is derived from an EMBL/GenBank/DDBJ whole genome shotgun (WGS) entry which is preliminary data.</text>
</comment>
<feature type="domain" description="Asparaginase/glutaminase C-terminal" evidence="9">
    <location>
        <begin position="220"/>
        <end position="330"/>
    </location>
</feature>
<name>A0A917UBM8_9ACTN</name>
<dbReference type="PIRSF" id="PIRSF001220">
    <property type="entry name" value="L-ASNase_gatD"/>
    <property type="match status" value="1"/>
</dbReference>
<dbReference type="Gene3D" id="3.40.50.1170">
    <property type="entry name" value="L-asparaginase, N-terminal domain"/>
    <property type="match status" value="1"/>
</dbReference>
<gene>
    <name evidence="10" type="primary">ansB</name>
    <name evidence="10" type="ORF">GCM10007977_094920</name>
</gene>
<evidence type="ECO:0000256" key="7">
    <source>
        <dbReference type="RuleBase" id="RU004456"/>
    </source>
</evidence>
<comment type="similarity">
    <text evidence="1 7">Belongs to the asparaginase 1 family.</text>
</comment>
<evidence type="ECO:0000259" key="8">
    <source>
        <dbReference type="Pfam" id="PF00710"/>
    </source>
</evidence>
<dbReference type="InterPro" id="IPR040919">
    <property type="entry name" value="Asparaginase_C"/>
</dbReference>
<evidence type="ECO:0000256" key="4">
    <source>
        <dbReference type="PIRSR" id="PIRSR001220-1"/>
    </source>
</evidence>
<proteinExistence type="inferred from homology"/>
<dbReference type="PRINTS" id="PR00139">
    <property type="entry name" value="ASNGLNASE"/>
</dbReference>
<evidence type="ECO:0000313" key="10">
    <source>
        <dbReference type="EMBL" id="GGM78427.1"/>
    </source>
</evidence>
<dbReference type="GO" id="GO:0004067">
    <property type="term" value="F:asparaginase activity"/>
    <property type="evidence" value="ECO:0007669"/>
    <property type="project" value="UniProtKB-UniRule"/>
</dbReference>
<protein>
    <recommendedName>
        <fullName evidence="2">asparaginase</fullName>
        <ecNumber evidence="2">3.5.1.1</ecNumber>
    </recommendedName>
</protein>
<dbReference type="PIRSF" id="PIRSF500176">
    <property type="entry name" value="L_ASNase"/>
    <property type="match status" value="1"/>
</dbReference>
<organism evidence="10 11">
    <name type="scientific">Dactylosporangium sucinum</name>
    <dbReference type="NCBI Taxonomy" id="1424081"/>
    <lineage>
        <taxon>Bacteria</taxon>
        <taxon>Bacillati</taxon>
        <taxon>Actinomycetota</taxon>
        <taxon>Actinomycetes</taxon>
        <taxon>Micromonosporales</taxon>
        <taxon>Micromonosporaceae</taxon>
        <taxon>Dactylosporangium</taxon>
    </lineage>
</organism>
<dbReference type="Pfam" id="PF00710">
    <property type="entry name" value="Asparaginase"/>
    <property type="match status" value="1"/>
</dbReference>
<keyword evidence="11" id="KW-1185">Reference proteome</keyword>
<dbReference type="InterPro" id="IPR037152">
    <property type="entry name" value="L-asparaginase_N_sf"/>
</dbReference>
<dbReference type="GO" id="GO:0006528">
    <property type="term" value="P:asparagine metabolic process"/>
    <property type="evidence" value="ECO:0007669"/>
    <property type="project" value="InterPro"/>
</dbReference>
<reference evidence="10" key="2">
    <citation type="submission" date="2020-09" db="EMBL/GenBank/DDBJ databases">
        <authorList>
            <person name="Sun Q."/>
            <person name="Ohkuma M."/>
        </authorList>
    </citation>
    <scope>NUCLEOTIDE SEQUENCE</scope>
    <source>
        <strain evidence="10">JCM 19831</strain>
    </source>
</reference>
<evidence type="ECO:0000313" key="11">
    <source>
        <dbReference type="Proteomes" id="UP000642070"/>
    </source>
</evidence>
<dbReference type="InterPro" id="IPR027474">
    <property type="entry name" value="L-asparaginase_N"/>
</dbReference>
<dbReference type="PROSITE" id="PS51732">
    <property type="entry name" value="ASN_GLN_ASE_3"/>
    <property type="match status" value="1"/>
</dbReference>
<dbReference type="InterPro" id="IPR036152">
    <property type="entry name" value="Asp/glu_Ase-like_sf"/>
</dbReference>
<feature type="active site" evidence="6">
    <location>
        <position position="18"/>
    </location>
</feature>
<dbReference type="PROSITE" id="PS00144">
    <property type="entry name" value="ASN_GLN_ASE_1"/>
    <property type="match status" value="1"/>
</dbReference>
<dbReference type="Proteomes" id="UP000642070">
    <property type="component" value="Unassembled WGS sequence"/>
</dbReference>
<dbReference type="InterPro" id="IPR006034">
    <property type="entry name" value="Asparaginase/glutaminase-like"/>
</dbReference>